<dbReference type="InterPro" id="IPR036302">
    <property type="entry name" value="Pyosin/cloacin_T_dom_sf"/>
</dbReference>
<keyword evidence="3" id="KW-0078">Bacteriocin</keyword>
<proteinExistence type="predicted"/>
<keyword evidence="7" id="KW-1185">Reference proteome</keyword>
<protein>
    <recommendedName>
        <fullName evidence="5">Pyosin/cloacin translocation domain-containing protein</fullName>
    </recommendedName>
</protein>
<comment type="caution">
    <text evidence="6">The sequence shown here is derived from an EMBL/GenBank/DDBJ whole genome shotgun (WGS) entry which is preliminary data.</text>
</comment>
<dbReference type="RefSeq" id="WP_099117600.1">
    <property type="nucleotide sequence ID" value="NZ_NJAK01000001.1"/>
</dbReference>
<dbReference type="EMBL" id="NJAK01000001">
    <property type="protein sequence ID" value="PHM62641.1"/>
    <property type="molecule type" value="Genomic_DNA"/>
</dbReference>
<dbReference type="AlphaFoldDB" id="A0A2D0KGT6"/>
<dbReference type="InterPro" id="IPR016128">
    <property type="entry name" value="Pyosin/cloacin_T_dom"/>
</dbReference>
<sequence length="261" mass="28720">MDTVKVRHVKQTSPGTYEFREDGADSPILVWYTNASSMYKALSPQELPQYFNQRGTPINVNTVPLDDPSMTGQTPGLEIPEQPTWRDGVMGNPQQDPNEMAGNKTETPISDGTDRGPTKTTTPVQESDFRDYILIFPIEGVPAVYVYLSVSLKWGNPKSKPTYGHTFSEHGQKLKPNQLADRARAKGHQVGQYLDDQAAADFITEVAQKGAGVHDVPLPTTVKGRGYLPDGTEITPNMSRVIVKSDGSVRTSFPYNSSHPN</sequence>
<keyword evidence="2" id="KW-0044">Antibiotic</keyword>
<evidence type="ECO:0000256" key="1">
    <source>
        <dbReference type="ARBA" id="ARBA00022529"/>
    </source>
</evidence>
<evidence type="ECO:0000256" key="4">
    <source>
        <dbReference type="SAM" id="MobiDB-lite"/>
    </source>
</evidence>
<evidence type="ECO:0000259" key="5">
    <source>
        <dbReference type="Pfam" id="PF06958"/>
    </source>
</evidence>
<feature type="domain" description="Pyosin/cloacin translocation" evidence="5">
    <location>
        <begin position="91"/>
        <end position="147"/>
    </location>
</feature>
<reference evidence="6 7" key="1">
    <citation type="journal article" date="2017" name="Nat. Microbiol.">
        <title>Natural product diversity associated with the nematode symbionts Photorhabdus and Xenorhabdus.</title>
        <authorList>
            <person name="Tobias N.J."/>
            <person name="Wolff H."/>
            <person name="Djahanschiri B."/>
            <person name="Grundmann F."/>
            <person name="Kronenwerth M."/>
            <person name="Shi Y.M."/>
            <person name="Simonyi S."/>
            <person name="Grun P."/>
            <person name="Shapiro-Ilan D."/>
            <person name="Pidot S.J."/>
            <person name="Stinear T.P."/>
            <person name="Ebersberger I."/>
            <person name="Bode H.B."/>
        </authorList>
    </citation>
    <scope>NUCLEOTIDE SEQUENCE [LARGE SCALE GENOMIC DNA]</scope>
    <source>
        <strain evidence="6 7">DSM 22670</strain>
    </source>
</reference>
<dbReference type="SUPFAM" id="SSF69369">
    <property type="entry name" value="Cloacin translocation domain"/>
    <property type="match status" value="1"/>
</dbReference>
<feature type="region of interest" description="Disordered" evidence="4">
    <location>
        <begin position="78"/>
        <end position="123"/>
    </location>
</feature>
<evidence type="ECO:0000313" key="7">
    <source>
        <dbReference type="Proteomes" id="UP000222168"/>
    </source>
</evidence>
<dbReference type="GO" id="GO:0031640">
    <property type="term" value="P:killing of cells of another organism"/>
    <property type="evidence" value="ECO:0007669"/>
    <property type="project" value="UniProtKB-KW"/>
</dbReference>
<dbReference type="Pfam" id="PF06958">
    <property type="entry name" value="Pyocin_S"/>
    <property type="match status" value="1"/>
</dbReference>
<evidence type="ECO:0000256" key="3">
    <source>
        <dbReference type="ARBA" id="ARBA00023048"/>
    </source>
</evidence>
<dbReference type="OrthoDB" id="982153at2"/>
<evidence type="ECO:0000256" key="2">
    <source>
        <dbReference type="ARBA" id="ARBA00023022"/>
    </source>
</evidence>
<name>A0A2D0KGT6_9GAMM</name>
<dbReference type="Proteomes" id="UP000222168">
    <property type="component" value="Unassembled WGS sequence"/>
</dbReference>
<gene>
    <name evidence="6" type="ORF">Xish_01851</name>
</gene>
<evidence type="ECO:0000313" key="6">
    <source>
        <dbReference type="EMBL" id="PHM62641.1"/>
    </source>
</evidence>
<organism evidence="6 7">
    <name type="scientific">Xenorhabdus ishibashii</name>
    <dbReference type="NCBI Taxonomy" id="1034471"/>
    <lineage>
        <taxon>Bacteria</taxon>
        <taxon>Pseudomonadati</taxon>
        <taxon>Pseudomonadota</taxon>
        <taxon>Gammaproteobacteria</taxon>
        <taxon>Enterobacterales</taxon>
        <taxon>Morganellaceae</taxon>
        <taxon>Xenorhabdus</taxon>
    </lineage>
</organism>
<keyword evidence="1" id="KW-0929">Antimicrobial</keyword>
<dbReference type="GO" id="GO:0042742">
    <property type="term" value="P:defense response to bacterium"/>
    <property type="evidence" value="ECO:0007669"/>
    <property type="project" value="UniProtKB-KW"/>
</dbReference>
<accession>A0A2D0KGT6</accession>